<keyword evidence="9 10" id="KW-0472">Membrane</keyword>
<comment type="subcellular location">
    <subcellularLocation>
        <location evidence="1">Membrane</location>
        <topology evidence="1">Multi-pass membrane protein</topology>
    </subcellularLocation>
</comment>
<keyword evidence="4 10" id="KW-0812">Transmembrane</keyword>
<feature type="transmembrane region" description="Helical" evidence="10">
    <location>
        <begin position="1085"/>
        <end position="1105"/>
    </location>
</feature>
<feature type="transmembrane region" description="Helical" evidence="10">
    <location>
        <begin position="222"/>
        <end position="241"/>
    </location>
</feature>
<feature type="transmembrane region" description="Helical" evidence="10">
    <location>
        <begin position="370"/>
        <end position="395"/>
    </location>
</feature>
<evidence type="ECO:0000256" key="4">
    <source>
        <dbReference type="ARBA" id="ARBA00022692"/>
    </source>
</evidence>
<name>A0A9W9FHJ7_9EURO</name>
<feature type="transmembrane region" description="Helical" evidence="10">
    <location>
        <begin position="466"/>
        <end position="487"/>
    </location>
</feature>
<reference evidence="12" key="1">
    <citation type="submission" date="2022-11" db="EMBL/GenBank/DDBJ databases">
        <authorList>
            <person name="Petersen C."/>
        </authorList>
    </citation>
    <scope>NUCLEOTIDE SEQUENCE</scope>
    <source>
        <strain evidence="12">IBT 30761</strain>
    </source>
</reference>
<evidence type="ECO:0000256" key="1">
    <source>
        <dbReference type="ARBA" id="ARBA00004141"/>
    </source>
</evidence>
<dbReference type="NCBIfam" id="TIGR00728">
    <property type="entry name" value="OPT_sfam"/>
    <property type="match status" value="2"/>
</dbReference>
<feature type="transmembrane region" description="Helical" evidence="10">
    <location>
        <begin position="634"/>
        <end position="652"/>
    </location>
</feature>
<dbReference type="PANTHER" id="PTHR22601">
    <property type="entry name" value="ISP4 LIKE PROTEIN"/>
    <property type="match status" value="1"/>
</dbReference>
<feature type="transmembrane region" description="Helical" evidence="10">
    <location>
        <begin position="190"/>
        <end position="210"/>
    </location>
</feature>
<dbReference type="Pfam" id="PF01794">
    <property type="entry name" value="Ferric_reduct"/>
    <property type="match status" value="1"/>
</dbReference>
<dbReference type="EMBL" id="JAPQKI010000005">
    <property type="protein sequence ID" value="KAJ5100102.1"/>
    <property type="molecule type" value="Genomic_DNA"/>
</dbReference>
<evidence type="ECO:0000256" key="7">
    <source>
        <dbReference type="ARBA" id="ARBA00022989"/>
    </source>
</evidence>
<dbReference type="GO" id="GO:0016020">
    <property type="term" value="C:membrane"/>
    <property type="evidence" value="ECO:0007669"/>
    <property type="project" value="UniProtKB-SubCell"/>
</dbReference>
<evidence type="ECO:0000313" key="13">
    <source>
        <dbReference type="Proteomes" id="UP001149074"/>
    </source>
</evidence>
<dbReference type="InterPro" id="IPR004813">
    <property type="entry name" value="OPT"/>
</dbReference>
<evidence type="ECO:0000256" key="10">
    <source>
        <dbReference type="SAM" id="Phobius"/>
    </source>
</evidence>
<gene>
    <name evidence="12" type="ORF">N7532_007103</name>
</gene>
<accession>A0A9W9FHJ7</accession>
<comment type="similarity">
    <text evidence="2">Belongs to the oligopeptide OPT transporter family.</text>
</comment>
<dbReference type="GO" id="GO:0016491">
    <property type="term" value="F:oxidoreductase activity"/>
    <property type="evidence" value="ECO:0007669"/>
    <property type="project" value="UniProtKB-ARBA"/>
</dbReference>
<keyword evidence="8" id="KW-0406">Ion transport</keyword>
<feature type="transmembrane region" description="Helical" evidence="10">
    <location>
        <begin position="53"/>
        <end position="73"/>
    </location>
</feature>
<evidence type="ECO:0000313" key="12">
    <source>
        <dbReference type="EMBL" id="KAJ5100102.1"/>
    </source>
</evidence>
<dbReference type="GO" id="GO:0006811">
    <property type="term" value="P:monoatomic ion transport"/>
    <property type="evidence" value="ECO:0007669"/>
    <property type="project" value="UniProtKB-KW"/>
</dbReference>
<evidence type="ECO:0000256" key="9">
    <source>
        <dbReference type="ARBA" id="ARBA00023136"/>
    </source>
</evidence>
<dbReference type="InterPro" id="IPR013130">
    <property type="entry name" value="Fe3_Rdtase_TM_dom"/>
</dbReference>
<feature type="transmembrane region" description="Helical" evidence="10">
    <location>
        <begin position="518"/>
        <end position="540"/>
    </location>
</feature>
<comment type="caution">
    <text evidence="12">The sequence shown here is derived from an EMBL/GenBank/DDBJ whole genome shotgun (WGS) entry which is preliminary data.</text>
</comment>
<keyword evidence="5" id="KW-0571">Peptide transport</keyword>
<keyword evidence="7 10" id="KW-1133">Transmembrane helix</keyword>
<dbReference type="NCBIfam" id="TIGR00727">
    <property type="entry name" value="ISP4_OPT"/>
    <property type="match status" value="1"/>
</dbReference>
<dbReference type="AlphaFoldDB" id="A0A9W9FHJ7"/>
<evidence type="ECO:0000256" key="3">
    <source>
        <dbReference type="ARBA" id="ARBA00022448"/>
    </source>
</evidence>
<dbReference type="GO" id="GO:0015031">
    <property type="term" value="P:protein transport"/>
    <property type="evidence" value="ECO:0007669"/>
    <property type="project" value="UniProtKB-KW"/>
</dbReference>
<dbReference type="GeneID" id="81358575"/>
<organism evidence="12 13">
    <name type="scientific">Penicillium argentinense</name>
    <dbReference type="NCBI Taxonomy" id="1131581"/>
    <lineage>
        <taxon>Eukaryota</taxon>
        <taxon>Fungi</taxon>
        <taxon>Dikarya</taxon>
        <taxon>Ascomycota</taxon>
        <taxon>Pezizomycotina</taxon>
        <taxon>Eurotiomycetes</taxon>
        <taxon>Eurotiomycetidae</taxon>
        <taxon>Eurotiales</taxon>
        <taxon>Aspergillaceae</taxon>
        <taxon>Penicillium</taxon>
    </lineage>
</organism>
<reference evidence="12" key="2">
    <citation type="journal article" date="2023" name="IMA Fungus">
        <title>Comparative genomic study of the Penicillium genus elucidates a diverse pangenome and 15 lateral gene transfer events.</title>
        <authorList>
            <person name="Petersen C."/>
            <person name="Sorensen T."/>
            <person name="Nielsen M.R."/>
            <person name="Sondergaard T.E."/>
            <person name="Sorensen J.L."/>
            <person name="Fitzpatrick D.A."/>
            <person name="Frisvad J.C."/>
            <person name="Nielsen K.L."/>
        </authorList>
    </citation>
    <scope>NUCLEOTIDE SEQUENCE</scope>
    <source>
        <strain evidence="12">IBT 30761</strain>
    </source>
</reference>
<sequence>MAKAKDVDIKANDVQEGRDTDATETASQSDASILQAAGIGIAENDPTEPTLTLRMWVIAIVFCIIVSGLNTLYTLRKPSLTITAPVVLLLAYPLGKLWEKIVPSWNIPLRCWSFNLNPGPFNTKEHTLIYIMSNLSVYVRLGADVLTEQQMFYGFKAGWGFQVLITLATFLIGFCLAGMFRSIVVVPKELIWPGVLGVTALTTTLHNVGQGNVQASYDTWKISRYAFFTIVCVISFCWYWFPDFIFPALSYFSFPCWINPTSPVVNQIFGMSSGMGLIPITFDWSQISYVGSPLLTPSWAIVNVFASLVFWIWIVAVGCYYTNVWKTGYLPFQSSSVFDNTGSTYKVSKVVSAATNYRLDLKRYLAYSPVYMPITYALNMFGLSFATLSALIVWVTLEHRHVMTNAARRVPTLLMQSLLDAATNPIRKMRLELPMFLCGACAIALVFYPPLALVFATSNLKINIDVFCRIVAGFVFEGNVLANIWFFDIGYITTIKGLWFAQDMKLAYYANIPQRELFLVQVVGMVIGTLSSLGVLNWALNHISGVCTKNAVNGFSCPFSSTHFNTSLIWGAIGPRRYLRNEIGYSALLYFFLIGAILPIPVYYLSRRYPNSLWKRVHVPLFLGGLNFLPPATGMNYASWAIVGLTFGLVIRKRLHAWWSKYNFVLSSALDSSVGIAGVLIFLTVFFTGASKHFNWWGTEVYKVRSSPSSRHHNMFICEFRGGPSAVCGHIDAFPSPARRSALGPDSSTDLSVATRWISPGRECVIVLRLFSSSPPRTETPRTGFMRLLGWLAITLVTQHAWGSDLPQEERCVTAVYSTFNYISFAGSPAKGMWDTRCHNPLEVASIYAASDIYCRDSERAAGFVQLAALCEEFGNRELLPREAVAENLTEDAVRNMRTVDYLELSRAEPVDAPVLISASYFNLMFNTIDSWQYETWSHHAFGYAGYAYWCGILLFGIASRLSSLALSSRKFRAERELESNAYAYPPTETAYHNSLWTGKLIHWAQTHLIVPAPLPMQGRNFVGCTYSTRVEALVVVGFWLLSIILSVVGYRTFAGNIYWPNTTDQILRYSADRTGIMSFANFPLLWLFGGRNNILIWATGWSFATFNIYHRHVARIATLQGIAHTILYIVIWIRGKKGTVLTAELLC</sequence>
<dbReference type="GO" id="GO:0035673">
    <property type="term" value="F:oligopeptide transmembrane transporter activity"/>
    <property type="evidence" value="ECO:0007669"/>
    <property type="project" value="InterPro"/>
</dbReference>
<protein>
    <recommendedName>
        <fullName evidence="11">Ferric oxidoreductase domain-containing protein</fullName>
    </recommendedName>
</protein>
<feature type="transmembrane region" description="Helical" evidence="10">
    <location>
        <begin position="1033"/>
        <end position="1054"/>
    </location>
</feature>
<feature type="transmembrane region" description="Helical" evidence="10">
    <location>
        <begin position="583"/>
        <end position="605"/>
    </location>
</feature>
<feature type="transmembrane region" description="Helical" evidence="10">
    <location>
        <begin position="159"/>
        <end position="184"/>
    </location>
</feature>
<proteinExistence type="inferred from homology"/>
<evidence type="ECO:0000256" key="2">
    <source>
        <dbReference type="ARBA" id="ARBA00008807"/>
    </source>
</evidence>
<evidence type="ECO:0000259" key="11">
    <source>
        <dbReference type="Pfam" id="PF01794"/>
    </source>
</evidence>
<dbReference type="RefSeq" id="XP_056475755.1">
    <property type="nucleotide sequence ID" value="XM_056619596.1"/>
</dbReference>
<feature type="domain" description="Ferric oxidoreductase" evidence="11">
    <location>
        <begin position="1075"/>
        <end position="1137"/>
    </location>
</feature>
<dbReference type="Pfam" id="PF03169">
    <property type="entry name" value="OPT"/>
    <property type="match status" value="2"/>
</dbReference>
<feature type="transmembrane region" description="Helical" evidence="10">
    <location>
        <begin position="947"/>
        <end position="967"/>
    </location>
</feature>
<dbReference type="Proteomes" id="UP001149074">
    <property type="component" value="Unassembled WGS sequence"/>
</dbReference>
<dbReference type="OrthoDB" id="9986677at2759"/>
<feature type="transmembrane region" description="Helical" evidence="10">
    <location>
        <begin position="664"/>
        <end position="687"/>
    </location>
</feature>
<dbReference type="InterPro" id="IPR004648">
    <property type="entry name" value="Oligpept_transpt"/>
</dbReference>
<evidence type="ECO:0000256" key="5">
    <source>
        <dbReference type="ARBA" id="ARBA00022856"/>
    </source>
</evidence>
<feature type="transmembrane region" description="Helical" evidence="10">
    <location>
        <begin position="1117"/>
        <end position="1136"/>
    </location>
</feature>
<keyword evidence="13" id="KW-1185">Reference proteome</keyword>
<feature type="transmembrane region" description="Helical" evidence="10">
    <location>
        <begin position="433"/>
        <end position="454"/>
    </location>
</feature>
<keyword evidence="3" id="KW-0813">Transport</keyword>
<feature type="transmembrane region" description="Helical" evidence="10">
    <location>
        <begin position="299"/>
        <end position="321"/>
    </location>
</feature>
<evidence type="ECO:0000256" key="8">
    <source>
        <dbReference type="ARBA" id="ARBA00023065"/>
    </source>
</evidence>
<keyword evidence="6" id="KW-0653">Protein transport</keyword>
<evidence type="ECO:0000256" key="6">
    <source>
        <dbReference type="ARBA" id="ARBA00022927"/>
    </source>
</evidence>